<protein>
    <submittedName>
        <fullName evidence="1">Uncharacterized protein</fullName>
    </submittedName>
</protein>
<reference evidence="1 2" key="1">
    <citation type="submission" date="2021-01" db="EMBL/GenBank/DDBJ databases">
        <title>Genome sequencing of Joostella atrarenae M1-2 (= KCTC 23194).</title>
        <authorList>
            <person name="Zakaria M.R."/>
            <person name="Lam M.Q."/>
            <person name="Chong C.S."/>
        </authorList>
    </citation>
    <scope>NUCLEOTIDE SEQUENCE [LARGE SCALE GENOMIC DNA]</scope>
    <source>
        <strain evidence="1 2">M1-2</strain>
    </source>
</reference>
<dbReference type="RefSeq" id="WP_236960729.1">
    <property type="nucleotide sequence ID" value="NZ_JAETXX010000017.1"/>
</dbReference>
<gene>
    <name evidence="1" type="ORF">JM658_16190</name>
</gene>
<accession>A0ABS9J7F7</accession>
<keyword evidence="2" id="KW-1185">Reference proteome</keyword>
<evidence type="ECO:0000313" key="1">
    <source>
        <dbReference type="EMBL" id="MCF8716371.1"/>
    </source>
</evidence>
<sequence length="228" mass="26591">MVSCFDQEETFGITNIIKGRQWNLKIGSSPEEAYHQLQELGKEKGFDDITLVGRSGEHLASIGDNLALYNAVIVLRPRYDTDSVYIGFKDEEVTEIKRWRDPLFVLEEWYEDETGEVPIPFVPGGLTLKVDILENWPEEIPETSIKLGDHVTRASEKLGEIPNRLGKTNMPIVLSEKNLEKEYDPEMARYTQWEFFFSEIRKDAGIGRYSMRLYFDNNKLKKIRKEYW</sequence>
<dbReference type="EMBL" id="JAETXX010000017">
    <property type="protein sequence ID" value="MCF8716371.1"/>
    <property type="molecule type" value="Genomic_DNA"/>
</dbReference>
<comment type="caution">
    <text evidence="1">The sequence shown here is derived from an EMBL/GenBank/DDBJ whole genome shotgun (WGS) entry which is preliminary data.</text>
</comment>
<name>A0ABS9J7F7_9FLAO</name>
<organism evidence="1 2">
    <name type="scientific">Joostella atrarenae</name>
    <dbReference type="NCBI Taxonomy" id="679257"/>
    <lineage>
        <taxon>Bacteria</taxon>
        <taxon>Pseudomonadati</taxon>
        <taxon>Bacteroidota</taxon>
        <taxon>Flavobacteriia</taxon>
        <taxon>Flavobacteriales</taxon>
        <taxon>Flavobacteriaceae</taxon>
        <taxon>Joostella</taxon>
    </lineage>
</organism>
<evidence type="ECO:0000313" key="2">
    <source>
        <dbReference type="Proteomes" id="UP000829517"/>
    </source>
</evidence>
<dbReference type="Proteomes" id="UP000829517">
    <property type="component" value="Unassembled WGS sequence"/>
</dbReference>
<proteinExistence type="predicted"/>